<dbReference type="InterPro" id="IPR037869">
    <property type="entry name" value="Spp1/CFP1"/>
</dbReference>
<name>C3ZAD7_BRAFL</name>
<feature type="region of interest" description="Disordered" evidence="15">
    <location>
        <begin position="501"/>
        <end position="521"/>
    </location>
</feature>
<evidence type="ECO:0000256" key="7">
    <source>
        <dbReference type="ARBA" id="ARBA00023125"/>
    </source>
</evidence>
<evidence type="ECO:0000256" key="8">
    <source>
        <dbReference type="ARBA" id="ARBA00023163"/>
    </source>
</evidence>
<comment type="function">
    <text evidence="11">Transcriptional activator that exhibits a unique DNA binding specificity for CpG unmethylated motifs with a preference for CpGG.</text>
</comment>
<dbReference type="InterPro" id="IPR019787">
    <property type="entry name" value="Znf_PHD-finger"/>
</dbReference>
<evidence type="ECO:0000256" key="5">
    <source>
        <dbReference type="ARBA" id="ARBA00022833"/>
    </source>
</evidence>
<dbReference type="InterPro" id="IPR022056">
    <property type="entry name" value="CpG-bd_C"/>
</dbReference>
<feature type="compositionally biased region" description="Basic residues" evidence="15">
    <location>
        <begin position="313"/>
        <end position="340"/>
    </location>
</feature>
<dbReference type="Gene3D" id="2.60.120.650">
    <property type="entry name" value="Cupin"/>
    <property type="match status" value="1"/>
</dbReference>
<proteinExistence type="predicted"/>
<dbReference type="InterPro" id="IPR002857">
    <property type="entry name" value="Znf_CXXC"/>
</dbReference>
<dbReference type="GO" id="GO:0008270">
    <property type="term" value="F:zinc ion binding"/>
    <property type="evidence" value="ECO:0007669"/>
    <property type="project" value="UniProtKB-KW"/>
</dbReference>
<evidence type="ECO:0000256" key="12">
    <source>
        <dbReference type="ARBA" id="ARBA00079319"/>
    </source>
</evidence>
<dbReference type="SMART" id="SM00249">
    <property type="entry name" value="PHD"/>
    <property type="match status" value="1"/>
</dbReference>
<evidence type="ECO:0000256" key="11">
    <source>
        <dbReference type="ARBA" id="ARBA00056449"/>
    </source>
</evidence>
<gene>
    <name evidence="18" type="ORF">BRAFLDRAFT_124989</name>
</gene>
<organism>
    <name type="scientific">Branchiostoma floridae</name>
    <name type="common">Florida lancelet</name>
    <name type="synonym">Amphioxus</name>
    <dbReference type="NCBI Taxonomy" id="7739"/>
    <lineage>
        <taxon>Eukaryota</taxon>
        <taxon>Metazoa</taxon>
        <taxon>Chordata</taxon>
        <taxon>Cephalochordata</taxon>
        <taxon>Leptocardii</taxon>
        <taxon>Amphioxiformes</taxon>
        <taxon>Branchiostomatidae</taxon>
        <taxon>Branchiostoma</taxon>
    </lineage>
</organism>
<feature type="compositionally biased region" description="Basic and acidic residues" evidence="15">
    <location>
        <begin position="303"/>
        <end position="312"/>
    </location>
</feature>
<keyword evidence="9" id="KW-0539">Nucleus</keyword>
<dbReference type="eggNOG" id="KOG1632">
    <property type="taxonomic scope" value="Eukaryota"/>
</dbReference>
<evidence type="ECO:0000256" key="3">
    <source>
        <dbReference type="ARBA" id="ARBA00022723"/>
    </source>
</evidence>
<protein>
    <recommendedName>
        <fullName evidence="10">CXXC-type zinc finger protein 1</fullName>
    </recommendedName>
    <alternativeName>
        <fullName evidence="12">CpG-binding protein</fullName>
    </alternativeName>
    <alternativeName>
        <fullName evidence="13">PHD finger and CXXC domain-containing protein 1</fullName>
    </alternativeName>
</protein>
<feature type="compositionally biased region" description="Low complexity" evidence="15">
    <location>
        <begin position="758"/>
        <end position="768"/>
    </location>
</feature>
<evidence type="ECO:0000256" key="1">
    <source>
        <dbReference type="ARBA" id="ARBA00004123"/>
    </source>
</evidence>
<dbReference type="PROSITE" id="PS50016">
    <property type="entry name" value="ZF_PHD_2"/>
    <property type="match status" value="1"/>
</dbReference>
<dbReference type="Pfam" id="PF12269">
    <property type="entry name" value="CpG_bind_C"/>
    <property type="match status" value="1"/>
</dbReference>
<dbReference type="Pfam" id="PF02008">
    <property type="entry name" value="zf-CXXC"/>
    <property type="match status" value="1"/>
</dbReference>
<dbReference type="InterPro" id="IPR011011">
    <property type="entry name" value="Znf_FYVE_PHD"/>
</dbReference>
<dbReference type="PANTHER" id="PTHR46174">
    <property type="entry name" value="CXXC-TYPE ZINC FINGER PROTEIN 1"/>
    <property type="match status" value="1"/>
</dbReference>
<dbReference type="PANTHER" id="PTHR46174:SF1">
    <property type="entry name" value="CXXC-TYPE ZINC FINGER PROTEIN 1"/>
    <property type="match status" value="1"/>
</dbReference>
<keyword evidence="5" id="KW-0862">Zinc</keyword>
<evidence type="ECO:0000259" key="16">
    <source>
        <dbReference type="PROSITE" id="PS50016"/>
    </source>
</evidence>
<dbReference type="FunFam" id="3.30.40.10:FF:000138">
    <property type="entry name" value="CXXC-type zinc finger protein 1"/>
    <property type="match status" value="1"/>
</dbReference>
<keyword evidence="3" id="KW-0479">Metal-binding</keyword>
<reference evidence="18" key="1">
    <citation type="journal article" date="2008" name="Nature">
        <title>The amphioxus genome and the evolution of the chordate karyotype.</title>
        <authorList>
            <consortium name="US DOE Joint Genome Institute (JGI-PGF)"/>
            <person name="Putnam N.H."/>
            <person name="Butts T."/>
            <person name="Ferrier D.E.K."/>
            <person name="Furlong R.F."/>
            <person name="Hellsten U."/>
            <person name="Kawashima T."/>
            <person name="Robinson-Rechavi M."/>
            <person name="Shoguchi E."/>
            <person name="Terry A."/>
            <person name="Yu J.-K."/>
            <person name="Benito-Gutierrez E.L."/>
            <person name="Dubchak I."/>
            <person name="Garcia-Fernandez J."/>
            <person name="Gibson-Brown J.J."/>
            <person name="Grigoriev I.V."/>
            <person name="Horton A.C."/>
            <person name="de Jong P.J."/>
            <person name="Jurka J."/>
            <person name="Kapitonov V.V."/>
            <person name="Kohara Y."/>
            <person name="Kuroki Y."/>
            <person name="Lindquist E."/>
            <person name="Lucas S."/>
            <person name="Osoegawa K."/>
            <person name="Pennacchio L.A."/>
            <person name="Salamov A.A."/>
            <person name="Satou Y."/>
            <person name="Sauka-Spengler T."/>
            <person name="Schmutz J."/>
            <person name="Shin-I T."/>
            <person name="Toyoda A."/>
            <person name="Bronner-Fraser M."/>
            <person name="Fujiyama A."/>
            <person name="Holland L.Z."/>
            <person name="Holland P.W.H."/>
            <person name="Satoh N."/>
            <person name="Rokhsar D.S."/>
        </authorList>
    </citation>
    <scope>NUCLEOTIDE SEQUENCE [LARGE SCALE GENOMIC DNA]</scope>
    <source>
        <strain evidence="18">S238N-H82</strain>
        <tissue evidence="18">Testes</tissue>
    </source>
</reference>
<comment type="subcellular location">
    <subcellularLocation>
        <location evidence="1">Nucleus</location>
    </subcellularLocation>
</comment>
<dbReference type="Pfam" id="PF00628">
    <property type="entry name" value="PHD"/>
    <property type="match status" value="1"/>
</dbReference>
<keyword evidence="4 14" id="KW-0863">Zinc-finger</keyword>
<feature type="region of interest" description="Disordered" evidence="15">
    <location>
        <begin position="715"/>
        <end position="768"/>
    </location>
</feature>
<evidence type="ECO:0000256" key="2">
    <source>
        <dbReference type="ARBA" id="ARBA00022553"/>
    </source>
</evidence>
<feature type="compositionally biased region" description="Polar residues" evidence="15">
    <location>
        <begin position="734"/>
        <end position="757"/>
    </location>
</feature>
<feature type="region of interest" description="Disordered" evidence="15">
    <location>
        <begin position="303"/>
        <end position="360"/>
    </location>
</feature>
<feature type="region of interest" description="Disordered" evidence="15">
    <location>
        <begin position="103"/>
        <end position="142"/>
    </location>
</feature>
<evidence type="ECO:0000256" key="4">
    <source>
        <dbReference type="ARBA" id="ARBA00022771"/>
    </source>
</evidence>
<evidence type="ECO:0000256" key="15">
    <source>
        <dbReference type="SAM" id="MobiDB-lite"/>
    </source>
</evidence>
<keyword evidence="2" id="KW-0597">Phosphoprotein</keyword>
<feature type="compositionally biased region" description="Basic and acidic residues" evidence="15">
    <location>
        <begin position="341"/>
        <end position="360"/>
    </location>
</feature>
<evidence type="ECO:0000256" key="9">
    <source>
        <dbReference type="ARBA" id="ARBA00023242"/>
    </source>
</evidence>
<feature type="domain" description="PHD-type" evidence="16">
    <location>
        <begin position="45"/>
        <end position="95"/>
    </location>
</feature>
<keyword evidence="6" id="KW-0805">Transcription regulation</keyword>
<feature type="compositionally biased region" description="Low complexity" evidence="15">
    <location>
        <begin position="717"/>
        <end position="730"/>
    </location>
</feature>
<dbReference type="GO" id="GO:0048188">
    <property type="term" value="C:Set1C/COMPASS complex"/>
    <property type="evidence" value="ECO:0007669"/>
    <property type="project" value="InterPro"/>
</dbReference>
<sequence length="789" mass="88051">MDSDKEESSALSQEELDRQEQIAKQFIMPERQAKMAQLFKQVEPVQYCICRTSDTDRFMIGCEKCDEWFHGDCIQVSQEMARTIKQWYCTTCMEKDPMLQIRYHTKKEKHKDKKDKKEKNKDKKKKLKKLLKKHRHSSSGSGLDVALPFDLEKTKKLTQQQLANALKRSSRMCGECDACLRTEDCGKCDFCRDMKKFGGPNKIRQKCRLRQCLLKSRKLLRDKLGRPVSMTRYMAQQKARASAAAAAARAAAAAMTTTTDSESDINFYSSLLQSQSSGNKHDAYADMSGRVFESIGTSDHDYTVFRSPGEKKRAVKLKHAQSREKKPKPAKKALQRHKRKATSDDTSGDKVKFEDSKDPPRQCYGPECVNAARPGSKYCSDDCGLKLATKANFFCDYYNSQNQTYCKRLRVLCPEHTRDPKVNADDVCGCPLTKNVVDTTGEICRVSKRKCNKHYGWEKLRRAEIDLERVRQYYEDGSSFEDENGNTCHCRASESGEPVPPICDTTTTEPRTETPRRPSAVSGCDYDGAHYEPGETIYDVPGCDGYGAYCDTHGGGVVYWDNEGYGCCVYDEDFYENGETFTTSDGTQCQCEVEDFSEPVPPRCSSPTVSPGVAGRTSPPQIPRMVAATPTSFPLGCEYEGRSYAVGETIMDIPGCEGHGAYCDQDGTVIHWDNFGFGCCVLNGQYYEDGDTFTDAQGRSCYCVGSDNADAAPVFCGSGAPPSRRPPAARTSETDTSNHVTRNPVQNDGGRNNNNAPGGSTTKSSGSTRLHHCHGLLELILLLYFLVSL</sequence>
<dbReference type="GO" id="GO:0003677">
    <property type="term" value="F:DNA binding"/>
    <property type="evidence" value="ECO:0007669"/>
    <property type="project" value="UniProtKB-KW"/>
</dbReference>
<dbReference type="SUPFAM" id="SSF57903">
    <property type="entry name" value="FYVE/PHD zinc finger"/>
    <property type="match status" value="1"/>
</dbReference>
<evidence type="ECO:0000256" key="13">
    <source>
        <dbReference type="ARBA" id="ARBA00081451"/>
    </source>
</evidence>
<feature type="domain" description="CXXC-type" evidence="17">
    <location>
        <begin position="164"/>
        <end position="213"/>
    </location>
</feature>
<keyword evidence="8" id="KW-0804">Transcription</keyword>
<evidence type="ECO:0000256" key="10">
    <source>
        <dbReference type="ARBA" id="ARBA00023828"/>
    </source>
</evidence>
<feature type="compositionally biased region" description="Basic residues" evidence="15">
    <location>
        <begin position="103"/>
        <end position="114"/>
    </location>
</feature>
<evidence type="ECO:0000256" key="6">
    <source>
        <dbReference type="ARBA" id="ARBA00023015"/>
    </source>
</evidence>
<feature type="region of interest" description="Disordered" evidence="15">
    <location>
        <begin position="602"/>
        <end position="623"/>
    </location>
</feature>
<evidence type="ECO:0000313" key="18">
    <source>
        <dbReference type="EMBL" id="EEN50530.1"/>
    </source>
</evidence>
<dbReference type="STRING" id="7739.C3ZAD7"/>
<evidence type="ECO:0000259" key="17">
    <source>
        <dbReference type="PROSITE" id="PS51058"/>
    </source>
</evidence>
<dbReference type="InParanoid" id="C3ZAD7"/>
<dbReference type="EMBL" id="GG666602">
    <property type="protein sequence ID" value="EEN50530.1"/>
    <property type="molecule type" value="Genomic_DNA"/>
</dbReference>
<dbReference type="AlphaFoldDB" id="C3ZAD7"/>
<evidence type="ECO:0000256" key="14">
    <source>
        <dbReference type="PROSITE-ProRule" id="PRU00509"/>
    </source>
</evidence>
<feature type="compositionally biased region" description="Basic residues" evidence="15">
    <location>
        <begin position="122"/>
        <end position="137"/>
    </location>
</feature>
<dbReference type="PROSITE" id="PS01359">
    <property type="entry name" value="ZF_PHD_1"/>
    <property type="match status" value="1"/>
</dbReference>
<keyword evidence="7" id="KW-0238">DNA-binding</keyword>
<dbReference type="PROSITE" id="PS51058">
    <property type="entry name" value="ZF_CXXC"/>
    <property type="match status" value="1"/>
</dbReference>
<dbReference type="InterPro" id="IPR001965">
    <property type="entry name" value="Znf_PHD"/>
</dbReference>
<accession>C3ZAD7</accession>
<dbReference type="InterPro" id="IPR019786">
    <property type="entry name" value="Zinc_finger_PHD-type_CS"/>
</dbReference>